<evidence type="ECO:0000256" key="4">
    <source>
        <dbReference type="ARBA" id="ARBA00022448"/>
    </source>
</evidence>
<gene>
    <name evidence="12" type="primary">fliJ</name>
    <name evidence="12" type="ORF">ABVT11_01995</name>
</gene>
<dbReference type="PIRSF" id="PIRSF019404">
    <property type="entry name" value="FliJ"/>
    <property type="match status" value="1"/>
</dbReference>
<keyword evidence="9" id="KW-0472">Membrane</keyword>
<keyword evidence="7" id="KW-1005">Bacterial flagellum biogenesis</keyword>
<evidence type="ECO:0000256" key="10">
    <source>
        <dbReference type="ARBA" id="ARBA00023225"/>
    </source>
</evidence>
<reference evidence="12 13" key="1">
    <citation type="submission" date="2024-07" db="EMBL/GenBank/DDBJ databases">
        <title>Uliginosibacterium paludis KCTC:42655.</title>
        <authorList>
            <person name="Kim M.K."/>
        </authorList>
    </citation>
    <scope>NUCLEOTIDE SEQUENCE [LARGE SCALE GENOMIC DNA]</scope>
    <source>
        <strain evidence="12 13">KCTC 42655</strain>
    </source>
</reference>
<protein>
    <recommendedName>
        <fullName evidence="3">Flagellar FliJ protein</fullName>
    </recommendedName>
</protein>
<dbReference type="PRINTS" id="PR01004">
    <property type="entry name" value="FLGFLIJ"/>
</dbReference>
<dbReference type="Gene3D" id="1.10.287.1700">
    <property type="match status" value="1"/>
</dbReference>
<sequence length="150" mass="17491">MVQKSPLHTLQELAHTRVDEATRRLGELMAGEQAAEVKLKLLQDYRKEYSSRFMENARNGIDPNAWRNYSNFLAKLDEAIGAQQFMLERSRQATAQGQQSWVAENTRAKAFDTLNERQEKLAAARHEKFEQRQTDEHAMKNFRNQHEGEE</sequence>
<name>A0ABV2CL18_9RHOO</name>
<organism evidence="12 13">
    <name type="scientific">Uliginosibacterium paludis</name>
    <dbReference type="NCBI Taxonomy" id="1615952"/>
    <lineage>
        <taxon>Bacteria</taxon>
        <taxon>Pseudomonadati</taxon>
        <taxon>Pseudomonadota</taxon>
        <taxon>Betaproteobacteria</taxon>
        <taxon>Rhodocyclales</taxon>
        <taxon>Zoogloeaceae</taxon>
        <taxon>Uliginosibacterium</taxon>
    </lineage>
</organism>
<dbReference type="PANTHER" id="PTHR38786:SF1">
    <property type="entry name" value="FLAGELLAR FLIJ PROTEIN"/>
    <property type="match status" value="1"/>
</dbReference>
<keyword evidence="12" id="KW-0969">Cilium</keyword>
<dbReference type="NCBIfam" id="TIGR02473">
    <property type="entry name" value="flagell_FliJ"/>
    <property type="match status" value="1"/>
</dbReference>
<dbReference type="InterPro" id="IPR053716">
    <property type="entry name" value="Flag_assembly_chemotaxis_eff"/>
</dbReference>
<keyword evidence="8" id="KW-0653">Protein transport</keyword>
<evidence type="ECO:0000256" key="2">
    <source>
        <dbReference type="ARBA" id="ARBA00010004"/>
    </source>
</evidence>
<keyword evidence="10" id="KW-1006">Bacterial flagellum protein export</keyword>
<dbReference type="InterPro" id="IPR018006">
    <property type="entry name" value="Flag_FliJ_proteobac"/>
</dbReference>
<keyword evidence="12" id="KW-0966">Cell projection</keyword>
<keyword evidence="4" id="KW-0813">Transport</keyword>
<evidence type="ECO:0000256" key="8">
    <source>
        <dbReference type="ARBA" id="ARBA00022927"/>
    </source>
</evidence>
<feature type="region of interest" description="Disordered" evidence="11">
    <location>
        <begin position="120"/>
        <end position="150"/>
    </location>
</feature>
<keyword evidence="5" id="KW-1003">Cell membrane</keyword>
<evidence type="ECO:0000256" key="5">
    <source>
        <dbReference type="ARBA" id="ARBA00022475"/>
    </source>
</evidence>
<keyword evidence="6" id="KW-0145">Chemotaxis</keyword>
<evidence type="ECO:0000313" key="12">
    <source>
        <dbReference type="EMBL" id="MET1488583.1"/>
    </source>
</evidence>
<dbReference type="EMBL" id="JBEWLZ010000001">
    <property type="protein sequence ID" value="MET1488583.1"/>
    <property type="molecule type" value="Genomic_DNA"/>
</dbReference>
<evidence type="ECO:0000313" key="13">
    <source>
        <dbReference type="Proteomes" id="UP001548590"/>
    </source>
</evidence>
<keyword evidence="13" id="KW-1185">Reference proteome</keyword>
<evidence type="ECO:0000256" key="3">
    <source>
        <dbReference type="ARBA" id="ARBA00020392"/>
    </source>
</evidence>
<dbReference type="PANTHER" id="PTHR38786">
    <property type="entry name" value="FLAGELLAR FLIJ PROTEIN"/>
    <property type="match status" value="1"/>
</dbReference>
<evidence type="ECO:0000256" key="11">
    <source>
        <dbReference type="SAM" id="MobiDB-lite"/>
    </source>
</evidence>
<evidence type="ECO:0000256" key="1">
    <source>
        <dbReference type="ARBA" id="ARBA00004413"/>
    </source>
</evidence>
<dbReference type="InterPro" id="IPR052570">
    <property type="entry name" value="FliJ"/>
</dbReference>
<dbReference type="Pfam" id="PF02050">
    <property type="entry name" value="FliJ"/>
    <property type="match status" value="1"/>
</dbReference>
<dbReference type="InterPro" id="IPR012823">
    <property type="entry name" value="Flagell_FliJ"/>
</dbReference>
<keyword evidence="12" id="KW-0282">Flagellum</keyword>
<dbReference type="RefSeq" id="WP_345926827.1">
    <property type="nucleotide sequence ID" value="NZ_JBDIVF010000003.1"/>
</dbReference>
<comment type="caution">
    <text evidence="12">The sequence shown here is derived from an EMBL/GenBank/DDBJ whole genome shotgun (WGS) entry which is preliminary data.</text>
</comment>
<comment type="subcellular location">
    <subcellularLocation>
        <location evidence="1">Cell membrane</location>
        <topology evidence="1">Peripheral membrane protein</topology>
        <orientation evidence="1">Cytoplasmic side</orientation>
    </subcellularLocation>
</comment>
<accession>A0ABV2CL18</accession>
<dbReference type="Proteomes" id="UP001548590">
    <property type="component" value="Unassembled WGS sequence"/>
</dbReference>
<evidence type="ECO:0000256" key="7">
    <source>
        <dbReference type="ARBA" id="ARBA00022795"/>
    </source>
</evidence>
<evidence type="ECO:0000256" key="6">
    <source>
        <dbReference type="ARBA" id="ARBA00022500"/>
    </source>
</evidence>
<evidence type="ECO:0000256" key="9">
    <source>
        <dbReference type="ARBA" id="ARBA00023136"/>
    </source>
</evidence>
<comment type="similarity">
    <text evidence="2">Belongs to the FliJ family.</text>
</comment>
<proteinExistence type="inferred from homology"/>